<dbReference type="PANTHER" id="PTHR15926:SF1">
    <property type="entry name" value="ALL-TRANS RETINOIC ACID-INDUCED DIFFERENTIATION FACTOR"/>
    <property type="match status" value="1"/>
</dbReference>
<evidence type="ECO:0000256" key="1">
    <source>
        <dbReference type="PROSITE-ProRule" id="PRU00076"/>
    </source>
</evidence>
<organism evidence="4 5">
    <name type="scientific">Candidula unifasciata</name>
    <dbReference type="NCBI Taxonomy" id="100452"/>
    <lineage>
        <taxon>Eukaryota</taxon>
        <taxon>Metazoa</taxon>
        <taxon>Spiralia</taxon>
        <taxon>Lophotrochozoa</taxon>
        <taxon>Mollusca</taxon>
        <taxon>Gastropoda</taxon>
        <taxon>Heterobranchia</taxon>
        <taxon>Euthyneura</taxon>
        <taxon>Panpulmonata</taxon>
        <taxon>Eupulmonata</taxon>
        <taxon>Stylommatophora</taxon>
        <taxon>Helicina</taxon>
        <taxon>Helicoidea</taxon>
        <taxon>Geomitridae</taxon>
        <taxon>Candidula</taxon>
    </lineage>
</organism>
<dbReference type="PANTHER" id="PTHR15926">
    <property type="entry name" value="ALL-TRANS RETINOIC ACID-INDUCED DIFFERENTIATION FACTOR"/>
    <property type="match status" value="1"/>
</dbReference>
<dbReference type="PROSITE" id="PS50026">
    <property type="entry name" value="EGF_3"/>
    <property type="match status" value="1"/>
</dbReference>
<keyword evidence="2" id="KW-0812">Transmembrane</keyword>
<feature type="transmembrane region" description="Helical" evidence="2">
    <location>
        <begin position="7"/>
        <end position="26"/>
    </location>
</feature>
<keyword evidence="2" id="KW-0472">Membrane</keyword>
<dbReference type="InterPro" id="IPR042350">
    <property type="entry name" value="ATRAID"/>
</dbReference>
<dbReference type="Proteomes" id="UP000678393">
    <property type="component" value="Unassembled WGS sequence"/>
</dbReference>
<dbReference type="PROSITE" id="PS01186">
    <property type="entry name" value="EGF_2"/>
    <property type="match status" value="1"/>
</dbReference>
<dbReference type="Gene3D" id="3.80.10.10">
    <property type="entry name" value="Ribonuclease Inhibitor"/>
    <property type="match status" value="1"/>
</dbReference>
<feature type="disulfide bond" evidence="1">
    <location>
        <begin position="197"/>
        <end position="206"/>
    </location>
</feature>
<reference evidence="4" key="1">
    <citation type="submission" date="2021-04" db="EMBL/GenBank/DDBJ databases">
        <authorList>
            <consortium name="Molecular Ecology Group"/>
        </authorList>
    </citation>
    <scope>NUCLEOTIDE SEQUENCE</scope>
</reference>
<feature type="transmembrane region" description="Helical" evidence="2">
    <location>
        <begin position="215"/>
        <end position="235"/>
    </location>
</feature>
<dbReference type="OrthoDB" id="9989713at2759"/>
<dbReference type="PROSITE" id="PS00022">
    <property type="entry name" value="EGF_1"/>
    <property type="match status" value="1"/>
</dbReference>
<keyword evidence="1" id="KW-0245">EGF-like domain</keyword>
<accession>A0A8S3ZQC1</accession>
<evidence type="ECO:0000259" key="3">
    <source>
        <dbReference type="PROSITE" id="PS50026"/>
    </source>
</evidence>
<feature type="domain" description="EGF-like" evidence="3">
    <location>
        <begin position="168"/>
        <end position="207"/>
    </location>
</feature>
<keyword evidence="5" id="KW-1185">Reference proteome</keyword>
<evidence type="ECO:0000313" key="4">
    <source>
        <dbReference type="EMBL" id="CAG5129556.1"/>
    </source>
</evidence>
<dbReference type="SUPFAM" id="SSF52058">
    <property type="entry name" value="L domain-like"/>
    <property type="match status" value="1"/>
</dbReference>
<dbReference type="InterPro" id="IPR000742">
    <property type="entry name" value="EGF"/>
</dbReference>
<evidence type="ECO:0000313" key="5">
    <source>
        <dbReference type="Proteomes" id="UP000678393"/>
    </source>
</evidence>
<dbReference type="EMBL" id="CAJHNH020003558">
    <property type="protein sequence ID" value="CAG5129556.1"/>
    <property type="molecule type" value="Genomic_DNA"/>
</dbReference>
<name>A0A8S3ZQC1_9EUPU</name>
<dbReference type="InterPro" id="IPR032675">
    <property type="entry name" value="LRR_dom_sf"/>
</dbReference>
<sequence length="247" mass="27565">MSNFSSFTLFYYICCTFILCAVIQGIDSGDSKKVKKNEERKPLSSICNTTCSKDINTTKTGNFCRSVSTTKLYGRCCYNTTDTTILGIDLENCNMTREKFSAGIKNINNLRYISLQGNDHLKQVKGEDFHRNTNIEYLSLPLGMACPGNLDFWNSNTTDKDATICQGELDPCLVHNVTCPENSHCVHSGVGLTECLCNVGYHGYKCMNQGTFPTIPFVLGIAIPTVVICALLWVTQRRYVRPSNKNK</sequence>
<proteinExistence type="predicted"/>
<keyword evidence="2" id="KW-1133">Transmembrane helix</keyword>
<keyword evidence="1" id="KW-1015">Disulfide bond</keyword>
<comment type="caution">
    <text evidence="4">The sequence shown here is derived from an EMBL/GenBank/DDBJ whole genome shotgun (WGS) entry which is preliminary data.</text>
</comment>
<gene>
    <name evidence="4" type="ORF">CUNI_LOCUS15114</name>
</gene>
<protein>
    <recommendedName>
        <fullName evidence="3">EGF-like domain-containing protein</fullName>
    </recommendedName>
</protein>
<dbReference type="AlphaFoldDB" id="A0A8S3ZQC1"/>
<evidence type="ECO:0000256" key="2">
    <source>
        <dbReference type="SAM" id="Phobius"/>
    </source>
</evidence>
<comment type="caution">
    <text evidence="1">Lacks conserved residue(s) required for the propagation of feature annotation.</text>
</comment>